<reference evidence="4 5" key="3">
    <citation type="journal article" date="2016" name="Sci. Rep.">
        <title>Genome-wide diversity and gene expression profiling of Babesia microti isolates identify polymorphic genes that mediate host-pathogen interactions.</title>
        <authorList>
            <person name="Silva J.C."/>
            <person name="Cornillot E."/>
            <person name="McCracken C."/>
            <person name="Usmani-Brown S."/>
            <person name="Dwivedi A."/>
            <person name="Ifeonu O.O."/>
            <person name="Crabtree J."/>
            <person name="Gotia H.T."/>
            <person name="Virji A.Z."/>
            <person name="Reynes C."/>
            <person name="Colinge J."/>
            <person name="Kumar V."/>
            <person name="Lawres L."/>
            <person name="Pazzi J.E."/>
            <person name="Pablo J.V."/>
            <person name="Hung C."/>
            <person name="Brancato J."/>
            <person name="Kumari P."/>
            <person name="Orvis J."/>
            <person name="Tretina K."/>
            <person name="Chibucos M."/>
            <person name="Ott S."/>
            <person name="Sadzewicz L."/>
            <person name="Sengamalay N."/>
            <person name="Shetty A.C."/>
            <person name="Su Q."/>
            <person name="Tallon L."/>
            <person name="Fraser C.M."/>
            <person name="Frutos R."/>
            <person name="Molina D.M."/>
            <person name="Krause P.J."/>
            <person name="Ben Mamoun C."/>
        </authorList>
    </citation>
    <scope>NUCLEOTIDE SEQUENCE [LARGE SCALE GENOMIC DNA]</scope>
    <source>
        <strain evidence="4 5">RI</strain>
    </source>
</reference>
<evidence type="ECO:0000256" key="1">
    <source>
        <dbReference type="ARBA" id="ARBA00022441"/>
    </source>
</evidence>
<dbReference type="SUPFAM" id="SSF54695">
    <property type="entry name" value="POZ domain"/>
    <property type="match status" value="1"/>
</dbReference>
<reference evidence="4 5" key="1">
    <citation type="journal article" date="2012" name="Nucleic Acids Res.">
        <title>Sequencing of the smallest Apicomplexan genome from the human pathogen Babesia microti.</title>
        <authorList>
            <person name="Cornillot E."/>
            <person name="Hadj-Kaddour K."/>
            <person name="Dassouli A."/>
            <person name="Noel B."/>
            <person name="Ranwez V."/>
            <person name="Vacherie B."/>
            <person name="Augagneur Y."/>
            <person name="Bres V."/>
            <person name="Duclos A."/>
            <person name="Randazzo S."/>
            <person name="Carcy B."/>
            <person name="Debierre-Grockiego F."/>
            <person name="Delbecq S."/>
            <person name="Moubri-Menage K."/>
            <person name="Shams-Eldin H."/>
            <person name="Usmani-Brown S."/>
            <person name="Bringaud F."/>
            <person name="Wincker P."/>
            <person name="Vivares C.P."/>
            <person name="Schwarz R.T."/>
            <person name="Schetters T.P."/>
            <person name="Krause P.J."/>
            <person name="Gorenflot A."/>
            <person name="Berry V."/>
            <person name="Barbe V."/>
            <person name="Ben Mamoun C."/>
        </authorList>
    </citation>
    <scope>NUCLEOTIDE SEQUENCE [LARGE SCALE GENOMIC DNA]</scope>
    <source>
        <strain evidence="4 5">RI</strain>
    </source>
</reference>
<dbReference type="PANTHER" id="PTHR46376">
    <property type="entry name" value="LEUCINE-ZIPPER-LIKE TRANSCRIPTIONAL REGULATOR 1"/>
    <property type="match status" value="1"/>
</dbReference>
<dbReference type="SUPFAM" id="SSF117281">
    <property type="entry name" value="Kelch motif"/>
    <property type="match status" value="2"/>
</dbReference>
<keyword evidence="5" id="KW-1185">Reference proteome</keyword>
<dbReference type="KEGG" id="bmic:BMR1_01G02120"/>
<name>I7J5H4_BABMR</name>
<proteinExistence type="predicted"/>
<dbReference type="EMBL" id="FO082871">
    <property type="protein sequence ID" value="CCF72882.1"/>
    <property type="molecule type" value="Genomic_DNA"/>
</dbReference>
<keyword evidence="1" id="KW-0880">Kelch repeat</keyword>
<dbReference type="AlphaFoldDB" id="I7J5H4"/>
<dbReference type="Gene3D" id="2.120.10.80">
    <property type="entry name" value="Kelch-type beta propeller"/>
    <property type="match status" value="2"/>
</dbReference>
<dbReference type="CDD" id="cd18186">
    <property type="entry name" value="BTB_POZ_ZBTB_KLHL-like"/>
    <property type="match status" value="1"/>
</dbReference>
<dbReference type="Proteomes" id="UP000002899">
    <property type="component" value="Chromosome I"/>
</dbReference>
<evidence type="ECO:0000256" key="2">
    <source>
        <dbReference type="ARBA" id="ARBA00022737"/>
    </source>
</evidence>
<dbReference type="InterPro" id="IPR006652">
    <property type="entry name" value="Kelch_1"/>
</dbReference>
<dbReference type="Pfam" id="PF00651">
    <property type="entry name" value="BTB"/>
    <property type="match status" value="1"/>
</dbReference>
<evidence type="ECO:0000313" key="4">
    <source>
        <dbReference type="EMBL" id="CCF72882.1"/>
    </source>
</evidence>
<dbReference type="RefSeq" id="XP_012647491.1">
    <property type="nucleotide sequence ID" value="XM_012792037.1"/>
</dbReference>
<dbReference type="PROSITE" id="PS50097">
    <property type="entry name" value="BTB"/>
    <property type="match status" value="1"/>
</dbReference>
<dbReference type="Pfam" id="PF24681">
    <property type="entry name" value="Kelch_KLHDC2_KLHL20_DRC7"/>
    <property type="match status" value="1"/>
</dbReference>
<evidence type="ECO:0000259" key="3">
    <source>
        <dbReference type="PROSITE" id="PS50097"/>
    </source>
</evidence>
<feature type="domain" description="BTB" evidence="3">
    <location>
        <begin position="402"/>
        <end position="463"/>
    </location>
</feature>
<dbReference type="Pfam" id="PF01344">
    <property type="entry name" value="Kelch_1"/>
    <property type="match status" value="2"/>
</dbReference>
<dbReference type="PANTHER" id="PTHR46376:SF1">
    <property type="entry name" value="LEUCINE-ZIPPER-LIKE TRANSCRIPTIONAL REGULATOR 1"/>
    <property type="match status" value="1"/>
</dbReference>
<dbReference type="Gene3D" id="3.30.710.10">
    <property type="entry name" value="Potassium Channel Kv1.1, Chain A"/>
    <property type="match status" value="1"/>
</dbReference>
<protein>
    <submittedName>
        <fullName evidence="4">Galactose oxidase central domain</fullName>
    </submittedName>
</protein>
<dbReference type="InterPro" id="IPR000210">
    <property type="entry name" value="BTB/POZ_dom"/>
</dbReference>
<dbReference type="VEuPathDB" id="PiroplasmaDB:BMR1_01G02120"/>
<accession>I7J5H4</accession>
<dbReference type="OMA" id="YKEAIYV"/>
<dbReference type="SMART" id="SM00612">
    <property type="entry name" value="Kelch"/>
    <property type="match status" value="3"/>
</dbReference>
<sequence length="561" mass="62924">MVEECASFSHNDDFTIDVTSSRSDDYHQLFQGEVNCSFRQINLCGGDNAPSPRAAHSATVVGNCILYFGGWSGNMALGDAYVYHTSLKKWCRVILVEDEITQKNSKKKSKNILARNNHAAEIVNTVKPEEKSEVYIHGGHDGTNWLSNMFCIDVKNLEYQARNADPSEFIKLNICAIEQHGKAPTKRACHSLTQAGGLIYAFGGFDGTICYNDLDVFTPNSSHWARLSKPHGKKPSARNAHIMLADSTEENLYLFGGHSGKSYYRDVYQYCISKHTWTLIDPNGDLPPSARGLAGSLLKNKFYIFGGFDGNIRNSDIYEFDPESKVWTFINQSNKMLTDRQRHSMVTVNNILYVFGGYDGVKWLCDLYGITCHRQSSNNTTNKSLQTLLSNLSRLVGSSLFSDVTICVDGKDIPAHKSILSASSSYFYNLFIVPDSPSKIQLHGWSYEASLNMIEYLYTAKINDFAAFSYYRLCELMGLADGIQLSSLKMLCQDELQEKINCENACYLLKCSSLYKADNLKNACFSYISEHSDQVMHTSSFEELSSVPALVLELAKFMNKK</sequence>
<dbReference type="InterPro" id="IPR051568">
    <property type="entry name" value="LZTR1/Attractin"/>
</dbReference>
<reference evidence="4 5" key="2">
    <citation type="journal article" date="2013" name="PLoS ONE">
        <title>Whole genome mapping and re-organization of the nuclear and mitochondrial genomes of Babesia microti isolates.</title>
        <authorList>
            <person name="Cornillot E."/>
            <person name="Dassouli A."/>
            <person name="Garg A."/>
            <person name="Pachikara N."/>
            <person name="Randazzo S."/>
            <person name="Depoix D."/>
            <person name="Carcy B."/>
            <person name="Delbecq S."/>
            <person name="Frutos R."/>
            <person name="Silva J.C."/>
            <person name="Sutton R."/>
            <person name="Krause P.J."/>
            <person name="Mamoun C.B."/>
        </authorList>
    </citation>
    <scope>NUCLEOTIDE SEQUENCE [LARGE SCALE GENOMIC DNA]</scope>
    <source>
        <strain evidence="4 5">RI</strain>
    </source>
</reference>
<dbReference type="GO" id="GO:0005794">
    <property type="term" value="C:Golgi apparatus"/>
    <property type="evidence" value="ECO:0007669"/>
    <property type="project" value="TreeGrafter"/>
</dbReference>
<dbReference type="OrthoDB" id="10251809at2759"/>
<dbReference type="SMART" id="SM00225">
    <property type="entry name" value="BTB"/>
    <property type="match status" value="1"/>
</dbReference>
<keyword evidence="2" id="KW-0677">Repeat</keyword>
<gene>
    <name evidence="4" type="ORF">BMR1_01G02120</name>
</gene>
<dbReference type="Gene3D" id="1.25.40.420">
    <property type="match status" value="1"/>
</dbReference>
<organism evidence="4 5">
    <name type="scientific">Babesia microti (strain RI)</name>
    <dbReference type="NCBI Taxonomy" id="1133968"/>
    <lineage>
        <taxon>Eukaryota</taxon>
        <taxon>Sar</taxon>
        <taxon>Alveolata</taxon>
        <taxon>Apicomplexa</taxon>
        <taxon>Aconoidasida</taxon>
        <taxon>Piroplasmida</taxon>
        <taxon>Babesiidae</taxon>
        <taxon>Babesia</taxon>
    </lineage>
</organism>
<dbReference type="GeneID" id="24423496"/>
<evidence type="ECO:0000313" key="5">
    <source>
        <dbReference type="Proteomes" id="UP000002899"/>
    </source>
</evidence>
<dbReference type="InterPro" id="IPR011333">
    <property type="entry name" value="SKP1/BTB/POZ_sf"/>
</dbReference>
<dbReference type="InterPro" id="IPR015915">
    <property type="entry name" value="Kelch-typ_b-propeller"/>
</dbReference>
<dbReference type="CDD" id="cd14733">
    <property type="entry name" value="BACK"/>
    <property type="match status" value="1"/>
</dbReference>